<dbReference type="EMBL" id="UYWY01020613">
    <property type="protein sequence ID" value="VDM42097.1"/>
    <property type="molecule type" value="Genomic_DNA"/>
</dbReference>
<evidence type="ECO:0000313" key="3">
    <source>
        <dbReference type="Proteomes" id="UP000050794"/>
    </source>
</evidence>
<keyword evidence="1" id="KW-1133">Transmembrane helix</keyword>
<evidence type="ECO:0000256" key="1">
    <source>
        <dbReference type="SAM" id="Phobius"/>
    </source>
</evidence>
<dbReference type="WBParaSite" id="TCNE_0001077601-mRNA-1">
    <property type="protein sequence ID" value="TCNE_0001077601-mRNA-1"/>
    <property type="gene ID" value="TCNE_0001077601"/>
</dbReference>
<name>A0A183UQK6_TOXCA</name>
<reference evidence="2 3" key="2">
    <citation type="submission" date="2018-11" db="EMBL/GenBank/DDBJ databases">
        <authorList>
            <consortium name="Pathogen Informatics"/>
        </authorList>
    </citation>
    <scope>NUCLEOTIDE SEQUENCE [LARGE SCALE GENOMIC DNA]</scope>
</reference>
<gene>
    <name evidence="2" type="ORF">TCNE_LOCUS10776</name>
</gene>
<feature type="transmembrane region" description="Helical" evidence="1">
    <location>
        <begin position="91"/>
        <end position="116"/>
    </location>
</feature>
<sequence>MAIRIPSLRPPKHADIRSSVTTKLTYRQAANAASTRVEEINASVSCGQEFFVLLIAQHTIGDTEVSLIENCVDRRTVVSLPRVLVFVDVRFLLLFLFLLFDLLAWFRAVAVAWSGITLLQERIDNF</sequence>
<dbReference type="AlphaFoldDB" id="A0A183UQK6"/>
<dbReference type="Proteomes" id="UP000050794">
    <property type="component" value="Unassembled WGS sequence"/>
</dbReference>
<accession>A0A183UQK6</accession>
<keyword evidence="1" id="KW-0812">Transmembrane</keyword>
<reference evidence="4" key="1">
    <citation type="submission" date="2016-06" db="UniProtKB">
        <authorList>
            <consortium name="WormBaseParasite"/>
        </authorList>
    </citation>
    <scope>IDENTIFICATION</scope>
</reference>
<keyword evidence="3" id="KW-1185">Reference proteome</keyword>
<protein>
    <submittedName>
        <fullName evidence="2 4">Uncharacterized protein</fullName>
    </submittedName>
</protein>
<organism evidence="3 4">
    <name type="scientific">Toxocara canis</name>
    <name type="common">Canine roundworm</name>
    <dbReference type="NCBI Taxonomy" id="6265"/>
    <lineage>
        <taxon>Eukaryota</taxon>
        <taxon>Metazoa</taxon>
        <taxon>Ecdysozoa</taxon>
        <taxon>Nematoda</taxon>
        <taxon>Chromadorea</taxon>
        <taxon>Rhabditida</taxon>
        <taxon>Spirurina</taxon>
        <taxon>Ascaridomorpha</taxon>
        <taxon>Ascaridoidea</taxon>
        <taxon>Toxocaridae</taxon>
        <taxon>Toxocara</taxon>
    </lineage>
</organism>
<keyword evidence="1" id="KW-0472">Membrane</keyword>
<evidence type="ECO:0000313" key="2">
    <source>
        <dbReference type="EMBL" id="VDM42097.1"/>
    </source>
</evidence>
<proteinExistence type="predicted"/>
<evidence type="ECO:0000313" key="4">
    <source>
        <dbReference type="WBParaSite" id="TCNE_0001077601-mRNA-1"/>
    </source>
</evidence>